<sequence length="100" mass="12272">MLRLGCKRLRPTIRFRRSFSEEHHGLKKKRNENLERYVSVEDRKGLMRILKKMQQRADPHSHEERLHLKDILLRHKVEHTSALEKDLREWRETIHTSKDK</sequence>
<gene>
    <name evidence="1" type="ORF">MHBO_000306</name>
</gene>
<accession>A0ABV2AFT4</accession>
<evidence type="ECO:0000313" key="1">
    <source>
        <dbReference type="EMBL" id="MES1918324.1"/>
    </source>
</evidence>
<keyword evidence="2" id="KW-1185">Reference proteome</keyword>
<comment type="caution">
    <text evidence="1">The sequence shown here is derived from an EMBL/GenBank/DDBJ whole genome shotgun (WGS) entry which is preliminary data.</text>
</comment>
<dbReference type="Proteomes" id="UP001439008">
    <property type="component" value="Unassembled WGS sequence"/>
</dbReference>
<evidence type="ECO:0000313" key="2">
    <source>
        <dbReference type="Proteomes" id="UP001439008"/>
    </source>
</evidence>
<protein>
    <submittedName>
        <fullName evidence="1">Uncharacterized protein</fullName>
    </submittedName>
</protein>
<dbReference type="EMBL" id="JBDODL010000042">
    <property type="protein sequence ID" value="MES1918324.1"/>
    <property type="molecule type" value="Genomic_DNA"/>
</dbReference>
<proteinExistence type="predicted"/>
<reference evidence="1 2" key="1">
    <citation type="journal article" date="2024" name="BMC Biol.">
        <title>Comparative genomics of Ascetosporea gives new insight into the evolutionary basis for animal parasitism in Rhizaria.</title>
        <authorList>
            <person name="Hiltunen Thoren M."/>
            <person name="Onut-Brannstrom I."/>
            <person name="Alfjorden A."/>
            <person name="Peckova H."/>
            <person name="Swords F."/>
            <person name="Hooper C."/>
            <person name="Holzer A.S."/>
            <person name="Bass D."/>
            <person name="Burki F."/>
        </authorList>
    </citation>
    <scope>NUCLEOTIDE SEQUENCE [LARGE SCALE GENOMIC DNA]</scope>
    <source>
        <strain evidence="1">20-A016</strain>
    </source>
</reference>
<organism evidence="1 2">
    <name type="scientific">Bonamia ostreae</name>
    <dbReference type="NCBI Taxonomy" id="126728"/>
    <lineage>
        <taxon>Eukaryota</taxon>
        <taxon>Sar</taxon>
        <taxon>Rhizaria</taxon>
        <taxon>Endomyxa</taxon>
        <taxon>Ascetosporea</taxon>
        <taxon>Haplosporida</taxon>
        <taxon>Bonamia</taxon>
    </lineage>
</organism>
<name>A0ABV2AFT4_9EUKA</name>